<feature type="compositionally biased region" description="Polar residues" evidence="1">
    <location>
        <begin position="329"/>
        <end position="352"/>
    </location>
</feature>
<reference evidence="2" key="2">
    <citation type="journal article" date="2023" name="IMA Fungus">
        <title>Comparative genomic study of the Penicillium genus elucidates a diverse pangenome and 15 lateral gene transfer events.</title>
        <authorList>
            <person name="Petersen C."/>
            <person name="Sorensen T."/>
            <person name="Nielsen M.R."/>
            <person name="Sondergaard T.E."/>
            <person name="Sorensen J.L."/>
            <person name="Fitzpatrick D.A."/>
            <person name="Frisvad J.C."/>
            <person name="Nielsen K.L."/>
        </authorList>
    </citation>
    <scope>NUCLEOTIDE SEQUENCE</scope>
    <source>
        <strain evidence="2">IBT 19713</strain>
    </source>
</reference>
<feature type="compositionally biased region" description="Basic and acidic residues" evidence="1">
    <location>
        <begin position="177"/>
        <end position="191"/>
    </location>
</feature>
<dbReference type="AlphaFoldDB" id="A0A9W9PGY0"/>
<feature type="compositionally biased region" description="Low complexity" evidence="1">
    <location>
        <begin position="68"/>
        <end position="80"/>
    </location>
</feature>
<name>A0A9W9PGY0_9EURO</name>
<feature type="region of interest" description="Disordered" evidence="1">
    <location>
        <begin position="509"/>
        <end position="530"/>
    </location>
</feature>
<feature type="compositionally biased region" description="Polar residues" evidence="1">
    <location>
        <begin position="22"/>
        <end position="31"/>
    </location>
</feature>
<reference evidence="2" key="1">
    <citation type="submission" date="2022-11" db="EMBL/GenBank/DDBJ databases">
        <authorList>
            <person name="Petersen C."/>
        </authorList>
    </citation>
    <scope>NUCLEOTIDE SEQUENCE</scope>
    <source>
        <strain evidence="2">IBT 19713</strain>
    </source>
</reference>
<feature type="compositionally biased region" description="Polar residues" evidence="1">
    <location>
        <begin position="461"/>
        <end position="487"/>
    </location>
</feature>
<evidence type="ECO:0000313" key="2">
    <source>
        <dbReference type="EMBL" id="KAJ5246525.1"/>
    </source>
</evidence>
<evidence type="ECO:0008006" key="4">
    <source>
        <dbReference type="Google" id="ProtNLM"/>
    </source>
</evidence>
<accession>A0A9W9PGY0</accession>
<proteinExistence type="predicted"/>
<feature type="region of interest" description="Disordered" evidence="1">
    <location>
        <begin position="1"/>
        <end position="109"/>
    </location>
</feature>
<feature type="region of interest" description="Disordered" evidence="1">
    <location>
        <begin position="177"/>
        <end position="211"/>
    </location>
</feature>
<dbReference type="OrthoDB" id="5204833at2759"/>
<dbReference type="RefSeq" id="XP_058333946.1">
    <property type="nucleotide sequence ID" value="XM_058470805.1"/>
</dbReference>
<feature type="compositionally biased region" description="Low complexity" evidence="1">
    <location>
        <begin position="263"/>
        <end position="275"/>
    </location>
</feature>
<dbReference type="GeneID" id="83198108"/>
<comment type="caution">
    <text evidence="2">The sequence shown here is derived from an EMBL/GenBank/DDBJ whole genome shotgun (WGS) entry which is preliminary data.</text>
</comment>
<feature type="region of interest" description="Disordered" evidence="1">
    <location>
        <begin position="546"/>
        <end position="576"/>
    </location>
</feature>
<keyword evidence="3" id="KW-1185">Reference proteome</keyword>
<evidence type="ECO:0000313" key="3">
    <source>
        <dbReference type="Proteomes" id="UP001150941"/>
    </source>
</evidence>
<sequence>MAVRRSARLRSSSSSEALDSAPQPNVSTSLASVDEQDETGSNDDSTVRTPVAKKTSVKTPKTAPQFLTTARTPTSTSTVRPSREEMHPSKAHQSTTKQVDSGMILGFNPVKRDADGKILTGAAIETTPSKLKSSPALTQFGTPGYDIKFGQEAQLSDEAKQLMDRVREEAKQIKEKMLFEKSQQEGKDAAAERSNGGRKIAQPKGKAGRFSDIHMAEFRKMDSIANHASSFRATPGRFQPVGKCLKRTKSKAQLDEPEAQDQSPSRSTSSKRPTSAVTTPTGAAKRTKYNPVEDVPASPAPAEKKPGTAQKPAARSMTRATARPAGPRSASSVRSSLMTPTRASIARNTAGSMSLKAPKTSLIPSLARSPSTQGLASPRTPRTDFNPRIKGNLPGLGNLKSILRKRQPLFSRDPAKIAAGTHVAAPDFKPDSLFASKGDTEDTVATPSPKKHVAFTPIVQPRSQLAQTSPSNSKLPTTPSRSNLSEVTYPTLPTLTPEAQPAIEDAALDQLQSPTIRHVRRSSGNQETAYPELHVTEVPVVAHGIAHGIGNKKRHRDEVDDDNIPNADNRENVPPS</sequence>
<protein>
    <recommendedName>
        <fullName evidence="4">Erythromycin esterase</fullName>
    </recommendedName>
</protein>
<feature type="region of interest" description="Disordered" evidence="1">
    <location>
        <begin position="460"/>
        <end position="487"/>
    </location>
</feature>
<dbReference type="Proteomes" id="UP001150941">
    <property type="component" value="Unassembled WGS sequence"/>
</dbReference>
<feature type="region of interest" description="Disordered" evidence="1">
    <location>
        <begin position="230"/>
        <end position="400"/>
    </location>
</feature>
<evidence type="ECO:0000256" key="1">
    <source>
        <dbReference type="SAM" id="MobiDB-lite"/>
    </source>
</evidence>
<dbReference type="EMBL" id="JAPQKS010000002">
    <property type="protein sequence ID" value="KAJ5246525.1"/>
    <property type="molecule type" value="Genomic_DNA"/>
</dbReference>
<feature type="compositionally biased region" description="Low complexity" evidence="1">
    <location>
        <begin position="9"/>
        <end position="21"/>
    </location>
</feature>
<gene>
    <name evidence="2" type="ORF">N7468_001508</name>
</gene>
<organism evidence="2 3">
    <name type="scientific">Penicillium chermesinum</name>
    <dbReference type="NCBI Taxonomy" id="63820"/>
    <lineage>
        <taxon>Eukaryota</taxon>
        <taxon>Fungi</taxon>
        <taxon>Dikarya</taxon>
        <taxon>Ascomycota</taxon>
        <taxon>Pezizomycotina</taxon>
        <taxon>Eurotiomycetes</taxon>
        <taxon>Eurotiomycetidae</taxon>
        <taxon>Eurotiales</taxon>
        <taxon>Aspergillaceae</taxon>
        <taxon>Penicillium</taxon>
    </lineage>
</organism>